<organism evidence="1 2">
    <name type="scientific">Leptospirillum ferrodiazotrophum</name>
    <dbReference type="NCBI Taxonomy" id="412449"/>
    <lineage>
        <taxon>Bacteria</taxon>
        <taxon>Pseudomonadati</taxon>
        <taxon>Nitrospirota</taxon>
        <taxon>Nitrospiria</taxon>
        <taxon>Nitrospirales</taxon>
        <taxon>Nitrospiraceae</taxon>
        <taxon>Leptospirillum</taxon>
    </lineage>
</organism>
<dbReference type="Proteomes" id="UP000009374">
    <property type="component" value="Unassembled WGS sequence"/>
</dbReference>
<evidence type="ECO:0008006" key="3">
    <source>
        <dbReference type="Google" id="ProtNLM"/>
    </source>
</evidence>
<protein>
    <recommendedName>
        <fullName evidence="3">Peptidase C39 domain-containing protein</fullName>
    </recommendedName>
</protein>
<evidence type="ECO:0000313" key="2">
    <source>
        <dbReference type="Proteomes" id="UP000009374"/>
    </source>
</evidence>
<proteinExistence type="predicted"/>
<keyword evidence="2" id="KW-1185">Reference proteome</keyword>
<name>C6HU83_9BACT</name>
<evidence type="ECO:0000313" key="1">
    <source>
        <dbReference type="EMBL" id="EES53816.1"/>
    </source>
</evidence>
<reference evidence="1 2" key="1">
    <citation type="journal article" date="2009" name="Appl. Environ. Microbiol.">
        <title>Community genomic and proteomic analyses of chemoautotrophic iron-oxidizing "Leptospirillum rubarum" (Group II) and "Leptospirillum ferrodiazotrophum" (Group III) bacteria in acid mine drainage biofilms.</title>
        <authorList>
            <person name="Goltsman D.S."/>
            <person name="Denef V.J."/>
            <person name="Singer S.W."/>
            <person name="VerBerkmoes N.C."/>
            <person name="Lefsrud M."/>
            <person name="Mueller R.S."/>
            <person name="Dick G.J."/>
            <person name="Sun C.L."/>
            <person name="Wheeler K.E."/>
            <person name="Zemla A."/>
            <person name="Baker B.J."/>
            <person name="Hauser L."/>
            <person name="Land M."/>
            <person name="Shah M.B."/>
            <person name="Thelen M.P."/>
            <person name="Hettich R.L."/>
            <person name="Banfield J.F."/>
        </authorList>
    </citation>
    <scope>NUCLEOTIDE SEQUENCE [LARGE SCALE GENOMIC DNA]</scope>
</reference>
<dbReference type="EMBL" id="GG693853">
    <property type="protein sequence ID" value="EES53816.1"/>
    <property type="molecule type" value="Genomic_DNA"/>
</dbReference>
<accession>C6HU83</accession>
<gene>
    <name evidence="1" type="ORF">UBAL3_48660029</name>
</gene>
<dbReference type="AlphaFoldDB" id="C6HU83"/>
<sequence length="110" mass="12297">MKSPVVQLERTGCGIAAVAALGGRSYPEMKSIANALGIFADDKSLWSDTSHIRRLLDHVGLIADPGEVPFRSWESLPDLALLAIKWNQNKDRSFWHWVVFLSPSFVFSKK</sequence>